<name>A0A381NVE1_9ZZZZ</name>
<protein>
    <submittedName>
        <fullName evidence="1">Uncharacterized protein</fullName>
    </submittedName>
</protein>
<organism evidence="1">
    <name type="scientific">marine metagenome</name>
    <dbReference type="NCBI Taxonomy" id="408172"/>
    <lineage>
        <taxon>unclassified sequences</taxon>
        <taxon>metagenomes</taxon>
        <taxon>ecological metagenomes</taxon>
    </lineage>
</organism>
<dbReference type="AlphaFoldDB" id="A0A381NVE1"/>
<sequence length="157" mass="18220">MKWIFFTLAFFLSGQPVWGQEAGESEIEEIIVIGELSRSAVRAQIVRVENDIYRFYNEHNGNQKLDIECREIALTGTRIKQRVCEPVFWTEARAQTTQEFFQEFNASVDLENLSEWVEQETGEMNRVYAELIQKHVSFAEALLILEDLKARLEELGG</sequence>
<reference evidence="1" key="1">
    <citation type="submission" date="2018-05" db="EMBL/GenBank/DDBJ databases">
        <authorList>
            <person name="Lanie J.A."/>
            <person name="Ng W.-L."/>
            <person name="Kazmierczak K.M."/>
            <person name="Andrzejewski T.M."/>
            <person name="Davidsen T.M."/>
            <person name="Wayne K.J."/>
            <person name="Tettelin H."/>
            <person name="Glass J.I."/>
            <person name="Rusch D."/>
            <person name="Podicherti R."/>
            <person name="Tsui H.-C.T."/>
            <person name="Winkler M.E."/>
        </authorList>
    </citation>
    <scope>NUCLEOTIDE SEQUENCE</scope>
</reference>
<gene>
    <name evidence="1" type="ORF">METZ01_LOCUS11073</name>
</gene>
<proteinExistence type="predicted"/>
<evidence type="ECO:0000313" key="1">
    <source>
        <dbReference type="EMBL" id="SUZ58219.1"/>
    </source>
</evidence>
<dbReference type="EMBL" id="UINC01000605">
    <property type="protein sequence ID" value="SUZ58219.1"/>
    <property type="molecule type" value="Genomic_DNA"/>
</dbReference>
<accession>A0A381NVE1</accession>